<feature type="transmembrane region" description="Helical" evidence="2">
    <location>
        <begin position="342"/>
        <end position="361"/>
    </location>
</feature>
<protein>
    <submittedName>
        <fullName evidence="3">Uncharacterized protein</fullName>
    </submittedName>
</protein>
<comment type="caution">
    <text evidence="3">The sequence shown here is derived from an EMBL/GenBank/DDBJ whole genome shotgun (WGS) entry which is preliminary data.</text>
</comment>
<feature type="transmembrane region" description="Helical" evidence="2">
    <location>
        <begin position="585"/>
        <end position="605"/>
    </location>
</feature>
<keyword evidence="2" id="KW-0472">Membrane</keyword>
<evidence type="ECO:0000256" key="2">
    <source>
        <dbReference type="SAM" id="Phobius"/>
    </source>
</evidence>
<feature type="compositionally biased region" description="Low complexity" evidence="1">
    <location>
        <begin position="25"/>
        <end position="35"/>
    </location>
</feature>
<organism evidence="3 4">
    <name type="scientific">Seminavis robusta</name>
    <dbReference type="NCBI Taxonomy" id="568900"/>
    <lineage>
        <taxon>Eukaryota</taxon>
        <taxon>Sar</taxon>
        <taxon>Stramenopiles</taxon>
        <taxon>Ochrophyta</taxon>
        <taxon>Bacillariophyta</taxon>
        <taxon>Bacillariophyceae</taxon>
        <taxon>Bacillariophycidae</taxon>
        <taxon>Naviculales</taxon>
        <taxon>Naviculaceae</taxon>
        <taxon>Seminavis</taxon>
    </lineage>
</organism>
<sequence length="646" mass="68188">MIGLAGQTSRWKNTMQSEVSHAAKKAAQATAWQEAAVEDEAASETLTKKAAVEGEDAGVLQEQADTLASKGKADQAKAMAEEEEAEGVAAQAAASEVESSALFAEAAAEEATAEEEMVRATEEATLAADDAAAAEADEAAAAACQLIPVVDVFCDVVGGVAAVGLESQSARFAAMAARDFAAAAAAQVEADAATAEATELQAQAAEEGEEAGSLQAGAAELETKADEEFAQAELEEEKAKQELEQSALDESEAGEESTKAAGEEDEATKSWSESVQHGAAACGSAVMMSVASGFALLFWLVRIGGSTVVPLIASVGRAAFSGVQTGSAGLITVDILHGCSHIFHHVLLFVAVFGVWGGELLQLRQLHSMKSMGGILLGFALSLATIQSLLMHVFPAAWRHEGGLLSTLWTSVREFLRRVPVLCTLVVLEILLLWVNAGKTLFSTSAVQIAQHWWLWVFLLATMTIHHSCFSRSSVSGSQCAKDTSIGASSVVNCSAAGDSNNLPCETTLCKTIDAVDYGSSHATSGTQEGDDNSDEEWEEIDCEADQPLLQEARTLSREEEEASVVSKEKWFHELLIDDCKRVRLLLLFELLMASVMIALFRQSAPLLVKLWPASKDLVLSSWPHLHVAVCVCTALGLALLVCACL</sequence>
<evidence type="ECO:0000313" key="3">
    <source>
        <dbReference type="EMBL" id="CAB9524074.1"/>
    </source>
</evidence>
<evidence type="ECO:0000313" key="4">
    <source>
        <dbReference type="Proteomes" id="UP001153069"/>
    </source>
</evidence>
<evidence type="ECO:0000256" key="1">
    <source>
        <dbReference type="SAM" id="MobiDB-lite"/>
    </source>
</evidence>
<dbReference type="Proteomes" id="UP001153069">
    <property type="component" value="Unassembled WGS sequence"/>
</dbReference>
<feature type="transmembrane region" description="Helical" evidence="2">
    <location>
        <begin position="373"/>
        <end position="395"/>
    </location>
</feature>
<gene>
    <name evidence="3" type="ORF">SEMRO_1491_G277080.1</name>
</gene>
<name>A0A9N8ERM0_9STRA</name>
<keyword evidence="2" id="KW-0812">Transmembrane</keyword>
<feature type="transmembrane region" description="Helical" evidence="2">
    <location>
        <begin position="415"/>
        <end position="435"/>
    </location>
</feature>
<feature type="region of interest" description="Disordered" evidence="1">
    <location>
        <begin position="1"/>
        <end position="86"/>
    </location>
</feature>
<dbReference type="AlphaFoldDB" id="A0A9N8ERM0"/>
<feature type="compositionally biased region" description="Polar residues" evidence="1">
    <location>
        <begin position="1"/>
        <end position="19"/>
    </location>
</feature>
<reference evidence="3" key="1">
    <citation type="submission" date="2020-06" db="EMBL/GenBank/DDBJ databases">
        <authorList>
            <consortium name="Plant Systems Biology data submission"/>
        </authorList>
    </citation>
    <scope>NUCLEOTIDE SEQUENCE</scope>
    <source>
        <strain evidence="3">D6</strain>
    </source>
</reference>
<keyword evidence="2" id="KW-1133">Transmembrane helix</keyword>
<keyword evidence="4" id="KW-1185">Reference proteome</keyword>
<accession>A0A9N8ERM0</accession>
<dbReference type="EMBL" id="CAICTM010001489">
    <property type="protein sequence ID" value="CAB9524074.1"/>
    <property type="molecule type" value="Genomic_DNA"/>
</dbReference>
<proteinExistence type="predicted"/>
<feature type="region of interest" description="Disordered" evidence="1">
    <location>
        <begin position="197"/>
        <end position="217"/>
    </location>
</feature>
<feature type="region of interest" description="Disordered" evidence="1">
    <location>
        <begin position="233"/>
        <end position="273"/>
    </location>
</feature>
<feature type="transmembrane region" description="Helical" evidence="2">
    <location>
        <begin position="625"/>
        <end position="645"/>
    </location>
</feature>